<accession>A0ABS0I2V4</accession>
<evidence type="ECO:0000313" key="2">
    <source>
        <dbReference type="Proteomes" id="UP000618931"/>
    </source>
</evidence>
<protein>
    <submittedName>
        <fullName evidence="1">Uncharacterized protein</fullName>
    </submittedName>
</protein>
<reference evidence="1 2" key="1">
    <citation type="submission" date="2020-11" db="EMBL/GenBank/DDBJ databases">
        <authorList>
            <person name="Kim M.K."/>
        </authorList>
    </citation>
    <scope>NUCLEOTIDE SEQUENCE [LARGE SCALE GENOMIC DNA]</scope>
    <source>
        <strain evidence="1 2">BT662</strain>
    </source>
</reference>
<evidence type="ECO:0000313" key="1">
    <source>
        <dbReference type="EMBL" id="MBF9221281.1"/>
    </source>
</evidence>
<organism evidence="1 2">
    <name type="scientific">Hymenobacter ruricola</name>
    <dbReference type="NCBI Taxonomy" id="2791023"/>
    <lineage>
        <taxon>Bacteria</taxon>
        <taxon>Pseudomonadati</taxon>
        <taxon>Bacteroidota</taxon>
        <taxon>Cytophagia</taxon>
        <taxon>Cytophagales</taxon>
        <taxon>Hymenobacteraceae</taxon>
        <taxon>Hymenobacter</taxon>
    </lineage>
</organism>
<keyword evidence="2" id="KW-1185">Reference proteome</keyword>
<proteinExistence type="predicted"/>
<dbReference type="EMBL" id="JADQDM010000003">
    <property type="protein sequence ID" value="MBF9221281.1"/>
    <property type="molecule type" value="Genomic_DNA"/>
</dbReference>
<dbReference type="Proteomes" id="UP000618931">
    <property type="component" value="Unassembled WGS sequence"/>
</dbReference>
<dbReference type="Pfam" id="PF21813">
    <property type="entry name" value="DUF6882"/>
    <property type="match status" value="1"/>
</dbReference>
<name>A0ABS0I2V4_9BACT</name>
<dbReference type="RefSeq" id="WP_196292730.1">
    <property type="nucleotide sequence ID" value="NZ_JADQDM010000003.1"/>
</dbReference>
<sequence>MPPAPDFPPAQTEQALLERYAAIAYDKQTDLYEVIGDNSWNVEMAAGTITFGPGLAFPLQVLGTFSHASQTWLWAWANAQSNLPDGLLAQAGQLRAYGAQHGIELLSTSEFDATNRDLHIIGCIASGMFGASGYYLANYGQGTMVVTVKSELIDRVSKNDFARISQVFPQIIGVFEMNHRPAFIQYVAQKGYPVTETADTVSVAVGAGTLTATFDELGRLASLKGSSGS</sequence>
<dbReference type="InterPro" id="IPR049249">
    <property type="entry name" value="DUF6882"/>
</dbReference>
<comment type="caution">
    <text evidence="1">The sequence shown here is derived from an EMBL/GenBank/DDBJ whole genome shotgun (WGS) entry which is preliminary data.</text>
</comment>
<gene>
    <name evidence="1" type="ORF">I2H31_09205</name>
</gene>